<dbReference type="EMBL" id="MDYQ01000137">
    <property type="protein sequence ID" value="PRP80837.1"/>
    <property type="molecule type" value="Genomic_DNA"/>
</dbReference>
<protein>
    <submittedName>
        <fullName evidence="1">Uncharacterized protein</fullName>
    </submittedName>
</protein>
<name>A0A2P6NA66_9EUKA</name>
<dbReference type="Proteomes" id="UP000241769">
    <property type="component" value="Unassembled WGS sequence"/>
</dbReference>
<dbReference type="AlphaFoldDB" id="A0A2P6NA66"/>
<gene>
    <name evidence="1" type="ORF">PROFUN_11252</name>
</gene>
<sequence>MTIVGCVTVIAGFVFGVVVVQMVGYVPTCACVVLNETGGHVTSCPSSSSSHPHVE</sequence>
<proteinExistence type="predicted"/>
<feature type="non-terminal residue" evidence="1">
    <location>
        <position position="55"/>
    </location>
</feature>
<keyword evidence="2" id="KW-1185">Reference proteome</keyword>
<comment type="caution">
    <text evidence="1">The sequence shown here is derived from an EMBL/GenBank/DDBJ whole genome shotgun (WGS) entry which is preliminary data.</text>
</comment>
<reference evidence="1 2" key="1">
    <citation type="journal article" date="2018" name="Genome Biol. Evol.">
        <title>Multiple Roots of Fruiting Body Formation in Amoebozoa.</title>
        <authorList>
            <person name="Hillmann F."/>
            <person name="Forbes G."/>
            <person name="Novohradska S."/>
            <person name="Ferling I."/>
            <person name="Riege K."/>
            <person name="Groth M."/>
            <person name="Westermann M."/>
            <person name="Marz M."/>
            <person name="Spaller T."/>
            <person name="Winckler T."/>
            <person name="Schaap P."/>
            <person name="Glockner G."/>
        </authorList>
    </citation>
    <scope>NUCLEOTIDE SEQUENCE [LARGE SCALE GENOMIC DNA]</scope>
    <source>
        <strain evidence="1 2">Jena</strain>
    </source>
</reference>
<evidence type="ECO:0000313" key="1">
    <source>
        <dbReference type="EMBL" id="PRP80837.1"/>
    </source>
</evidence>
<dbReference type="InParanoid" id="A0A2P6NA66"/>
<evidence type="ECO:0000313" key="2">
    <source>
        <dbReference type="Proteomes" id="UP000241769"/>
    </source>
</evidence>
<organism evidence="1 2">
    <name type="scientific">Planoprotostelium fungivorum</name>
    <dbReference type="NCBI Taxonomy" id="1890364"/>
    <lineage>
        <taxon>Eukaryota</taxon>
        <taxon>Amoebozoa</taxon>
        <taxon>Evosea</taxon>
        <taxon>Variosea</taxon>
        <taxon>Cavosteliida</taxon>
        <taxon>Cavosteliaceae</taxon>
        <taxon>Planoprotostelium</taxon>
    </lineage>
</organism>
<accession>A0A2P6NA66</accession>